<name>A0AC60PGX2_IXOPE</name>
<sequence>NVAKLKEGHSSGQLKLVAKGSKQSDVWKKFVKVVDATTSALLGNVQCSHCKAFLTYDGTKTRTSHLSQHK</sequence>
<organism evidence="1 2">
    <name type="scientific">Ixodes persulcatus</name>
    <name type="common">Taiga tick</name>
    <dbReference type="NCBI Taxonomy" id="34615"/>
    <lineage>
        <taxon>Eukaryota</taxon>
        <taxon>Metazoa</taxon>
        <taxon>Ecdysozoa</taxon>
        <taxon>Arthropoda</taxon>
        <taxon>Chelicerata</taxon>
        <taxon>Arachnida</taxon>
        <taxon>Acari</taxon>
        <taxon>Parasitiformes</taxon>
        <taxon>Ixodida</taxon>
        <taxon>Ixodoidea</taxon>
        <taxon>Ixodidae</taxon>
        <taxon>Ixodinae</taxon>
        <taxon>Ixodes</taxon>
    </lineage>
</organism>
<feature type="non-terminal residue" evidence="1">
    <location>
        <position position="70"/>
    </location>
</feature>
<gene>
    <name evidence="1" type="ORF">HPB47_004344</name>
</gene>
<evidence type="ECO:0000313" key="1">
    <source>
        <dbReference type="EMBL" id="KAG0419126.1"/>
    </source>
</evidence>
<dbReference type="Proteomes" id="UP000805193">
    <property type="component" value="Unassembled WGS sequence"/>
</dbReference>
<proteinExistence type="predicted"/>
<protein>
    <submittedName>
        <fullName evidence="1">Uncharacterized protein</fullName>
    </submittedName>
</protein>
<dbReference type="EMBL" id="JABSTQ010010659">
    <property type="protein sequence ID" value="KAG0419126.1"/>
    <property type="molecule type" value="Genomic_DNA"/>
</dbReference>
<reference evidence="1 2" key="1">
    <citation type="journal article" date="2020" name="Cell">
        <title>Large-Scale Comparative Analyses of Tick Genomes Elucidate Their Genetic Diversity and Vector Capacities.</title>
        <authorList>
            <consortium name="Tick Genome and Microbiome Consortium (TIGMIC)"/>
            <person name="Jia N."/>
            <person name="Wang J."/>
            <person name="Shi W."/>
            <person name="Du L."/>
            <person name="Sun Y."/>
            <person name="Zhan W."/>
            <person name="Jiang J.F."/>
            <person name="Wang Q."/>
            <person name="Zhang B."/>
            <person name="Ji P."/>
            <person name="Bell-Sakyi L."/>
            <person name="Cui X.M."/>
            <person name="Yuan T.T."/>
            <person name="Jiang B.G."/>
            <person name="Yang W.F."/>
            <person name="Lam T.T."/>
            <person name="Chang Q.C."/>
            <person name="Ding S.J."/>
            <person name="Wang X.J."/>
            <person name="Zhu J.G."/>
            <person name="Ruan X.D."/>
            <person name="Zhao L."/>
            <person name="Wei J.T."/>
            <person name="Ye R.Z."/>
            <person name="Que T.C."/>
            <person name="Du C.H."/>
            <person name="Zhou Y.H."/>
            <person name="Cheng J.X."/>
            <person name="Dai P.F."/>
            <person name="Guo W.B."/>
            <person name="Han X.H."/>
            <person name="Huang E.J."/>
            <person name="Li L.F."/>
            <person name="Wei W."/>
            <person name="Gao Y.C."/>
            <person name="Liu J.Z."/>
            <person name="Shao H.Z."/>
            <person name="Wang X."/>
            <person name="Wang C.C."/>
            <person name="Yang T.C."/>
            <person name="Huo Q.B."/>
            <person name="Li W."/>
            <person name="Chen H.Y."/>
            <person name="Chen S.E."/>
            <person name="Zhou L.G."/>
            <person name="Ni X.B."/>
            <person name="Tian J.H."/>
            <person name="Sheng Y."/>
            <person name="Liu T."/>
            <person name="Pan Y.S."/>
            <person name="Xia L.Y."/>
            <person name="Li J."/>
            <person name="Zhao F."/>
            <person name="Cao W.C."/>
        </authorList>
    </citation>
    <scope>NUCLEOTIDE SEQUENCE [LARGE SCALE GENOMIC DNA]</scope>
    <source>
        <strain evidence="1">Iper-2018</strain>
    </source>
</reference>
<comment type="caution">
    <text evidence="1">The sequence shown here is derived from an EMBL/GenBank/DDBJ whole genome shotgun (WGS) entry which is preliminary data.</text>
</comment>
<feature type="non-terminal residue" evidence="1">
    <location>
        <position position="1"/>
    </location>
</feature>
<evidence type="ECO:0000313" key="2">
    <source>
        <dbReference type="Proteomes" id="UP000805193"/>
    </source>
</evidence>
<accession>A0AC60PGX2</accession>
<keyword evidence="2" id="KW-1185">Reference proteome</keyword>